<dbReference type="GO" id="GO:0004386">
    <property type="term" value="F:helicase activity"/>
    <property type="evidence" value="ECO:0007669"/>
    <property type="project" value="UniProtKB-KW"/>
</dbReference>
<protein>
    <submittedName>
        <fullName evidence="4">Helicase conserved C-terminal domain-containing protein</fullName>
    </submittedName>
</protein>
<dbReference type="EMBL" id="FXTD01000007">
    <property type="protein sequence ID" value="SMO73055.1"/>
    <property type="molecule type" value="Genomic_DNA"/>
</dbReference>
<dbReference type="PANTHER" id="PTHR47962:SF5">
    <property type="entry name" value="ATP-DEPENDENT HELICASE LHR-RELATED"/>
    <property type="match status" value="1"/>
</dbReference>
<keyword evidence="2" id="KW-0067">ATP-binding</keyword>
<keyword evidence="4" id="KW-0378">Hydrolase</keyword>
<evidence type="ECO:0000313" key="5">
    <source>
        <dbReference type="Proteomes" id="UP000319712"/>
    </source>
</evidence>
<dbReference type="Gene3D" id="3.40.50.300">
    <property type="entry name" value="P-loop containing nucleotide triphosphate hydrolases"/>
    <property type="match status" value="3"/>
</dbReference>
<sequence>MRHADKATDLSNSSLGDLPRAIIQGAINNRQVREYHDYQEGNSIVESVRYANRDRPRPKRQHYSEFESEYSDIDIPTYLDILGFGDKQETLRFQLEAWRQIRNAHESARRTGTDQGVVLSAPTGFGKTGGIMGEMLHKIAAEDTEVDSAVCVYPSRALLRDQLSTMLERAVNLSQLEGYQQPGIGIWSSDVPFTRRAVADSGKDHLKSSSSTTPSGSQLRILSHWDESKNDTGLYVDQIDSTEYLAGYEEGSKDYITRTADGEFEFDSRQLTLHRQGVRLLTEDERPQVIFTTLESFENIGLKPHYDILAQTDFFVFDEIHQYTGVRGSHASHIIQNIQWMREQHDEGSGAATFIGASATVADPPQFASDLFGFNTSGTDSEMRYVRNREIDIDQDNNDKQHFYFMITPGGENSPGVASQYIQQALLSGHSLLKEDDSVSKSLTFIDSTSQVERLSQQIKDAKQKLLYRKHINLDETDAAGDWKNIADVANRNFRKDFNGPVAIHADSDDNLNDLIGNEIINSTSFLEVGMDIDDLEFIGQYRPPSDLATFKQRAGRGGRSKKDDTHVQVFLSRYAGDQNFFYRADRFLSGDVHTPLNPHNEVIRWVHDRYREIYTGIHELYDDIGGGWYNNRHESRFIQKVFCDEIGYERYHRFLTEPDNELNDLLDISPVAPKLFKNNGSLSTVESALNRKKAEIRADLREKRALIGGGNEATIPNTRIQRVRELAEKVRSQIDIVRKGSFEGSENFEEIYLNLSNITEEDIDDAIQTVNEGIDALGPILFKASEEQKEELITVSEVGNIQESLDVLKEGDLAQELKQRDIIDQLLQSLEGIKSYLTVRDMGTAHGSLSAYKGLLQSAYFFNRACQIHENEYEKPVRISEEHRDNPDAEIWYVPDDYFDNAGRYFSLSQVRDTGSQNQSQESIDVLFGKYLPFKAEYLESGSAQAYLPEVRQRDGSAEIQFSEESTYVQQDIHIPNTIELEELTDFSGDEADEIFPLHPDTFHPITNEQMADFADVKYGKAYAQPIVSTQMEFISSQRSYEQGSLSAGLVEGEALLKGVELEVSLYQRRDGEFVRASDDDPPIQRLGTDSDFGFILQTSGIRWDVSEFLTDIFESERGTKILEFVRRHKPFDDIDEERAAKATAAHFLTLLIADVTGSDPRGLMYGIGSNNEVHVFDKSQGGQGIIELFNDEMRENPTAVVNSIYRLAHNSQILSDRLWASDESADDTGRAPWEIFQEDISITALQDAKHREDVMDQIKQVSSQILDITFDPSLNRIAEEVASGIERIHYLAEDNPFESELYLIKHDMAQARQEGEPESYVTESVQSDFEEVFEHENIVAETVRDLLYPPDVDSGKANLHLEESILEVDQSNAISNTFAENLVEHIISDIPVGERHKLREDGRYWARLDDDQVEYLSWGDEL</sequence>
<dbReference type="Pfam" id="PF00271">
    <property type="entry name" value="Helicase_C"/>
    <property type="match status" value="1"/>
</dbReference>
<keyword evidence="1" id="KW-0547">Nucleotide-binding</keyword>
<keyword evidence="5" id="KW-1185">Reference proteome</keyword>
<evidence type="ECO:0000259" key="3">
    <source>
        <dbReference type="SMART" id="SM00487"/>
    </source>
</evidence>
<dbReference type="Proteomes" id="UP000319712">
    <property type="component" value="Unassembled WGS sequence"/>
</dbReference>
<organism evidence="4 5">
    <name type="scientific">Halorubrum cibi</name>
    <dbReference type="NCBI Taxonomy" id="413815"/>
    <lineage>
        <taxon>Archaea</taxon>
        <taxon>Methanobacteriati</taxon>
        <taxon>Methanobacteriota</taxon>
        <taxon>Stenosarchaea group</taxon>
        <taxon>Halobacteria</taxon>
        <taxon>Halobacteriales</taxon>
        <taxon>Haloferacaceae</taxon>
        <taxon>Halorubrum</taxon>
    </lineage>
</organism>
<dbReference type="InterPro" id="IPR014001">
    <property type="entry name" value="Helicase_ATP-bd"/>
</dbReference>
<dbReference type="GO" id="GO:0140097">
    <property type="term" value="F:catalytic activity, acting on DNA"/>
    <property type="evidence" value="ECO:0007669"/>
    <property type="project" value="UniProtKB-ARBA"/>
</dbReference>
<keyword evidence="4" id="KW-0347">Helicase</keyword>
<dbReference type="PANTHER" id="PTHR47962">
    <property type="entry name" value="ATP-DEPENDENT HELICASE LHR-RELATED-RELATED"/>
    <property type="match status" value="1"/>
</dbReference>
<dbReference type="InterPro" id="IPR027417">
    <property type="entry name" value="P-loop_NTPase"/>
</dbReference>
<dbReference type="OrthoDB" id="36796at2157"/>
<dbReference type="GO" id="GO:0003677">
    <property type="term" value="F:DNA binding"/>
    <property type="evidence" value="ECO:0007669"/>
    <property type="project" value="TreeGrafter"/>
</dbReference>
<evidence type="ECO:0000256" key="2">
    <source>
        <dbReference type="ARBA" id="ARBA00022840"/>
    </source>
</evidence>
<dbReference type="InterPro" id="IPR052511">
    <property type="entry name" value="ATP-dep_Helicase"/>
</dbReference>
<evidence type="ECO:0000256" key="1">
    <source>
        <dbReference type="ARBA" id="ARBA00022741"/>
    </source>
</evidence>
<evidence type="ECO:0000313" key="4">
    <source>
        <dbReference type="EMBL" id="SMO73055.1"/>
    </source>
</evidence>
<reference evidence="4 5" key="1">
    <citation type="submission" date="2017-05" db="EMBL/GenBank/DDBJ databases">
        <authorList>
            <person name="Varghese N."/>
            <person name="Submissions S."/>
        </authorList>
    </citation>
    <scope>NUCLEOTIDE SEQUENCE [LARGE SCALE GENOMIC DNA]</scope>
    <source>
        <strain evidence="4 5">DSM 19504</strain>
    </source>
</reference>
<dbReference type="GO" id="GO:0005524">
    <property type="term" value="F:ATP binding"/>
    <property type="evidence" value="ECO:0007669"/>
    <property type="project" value="UniProtKB-KW"/>
</dbReference>
<dbReference type="GO" id="GO:0016887">
    <property type="term" value="F:ATP hydrolysis activity"/>
    <property type="evidence" value="ECO:0007669"/>
    <property type="project" value="TreeGrafter"/>
</dbReference>
<name>A0A521DNA1_9EURY</name>
<accession>A0A521DNA1</accession>
<dbReference type="SMART" id="SM00487">
    <property type="entry name" value="DEXDc"/>
    <property type="match status" value="1"/>
</dbReference>
<proteinExistence type="predicted"/>
<dbReference type="Pfam" id="PF00270">
    <property type="entry name" value="DEAD"/>
    <property type="match status" value="1"/>
</dbReference>
<dbReference type="InterPro" id="IPR011545">
    <property type="entry name" value="DEAD/DEAH_box_helicase_dom"/>
</dbReference>
<gene>
    <name evidence="4" type="ORF">SAMN06264867_107143</name>
</gene>
<dbReference type="SUPFAM" id="SSF52540">
    <property type="entry name" value="P-loop containing nucleoside triphosphate hydrolases"/>
    <property type="match status" value="1"/>
</dbReference>
<dbReference type="InterPro" id="IPR001650">
    <property type="entry name" value="Helicase_C-like"/>
</dbReference>
<feature type="domain" description="Helicase ATP-binding" evidence="3">
    <location>
        <begin position="86"/>
        <end position="392"/>
    </location>
</feature>